<evidence type="ECO:0000256" key="4">
    <source>
        <dbReference type="ARBA" id="ARBA00023136"/>
    </source>
</evidence>
<evidence type="ECO:0000259" key="6">
    <source>
        <dbReference type="Pfam" id="PF01699"/>
    </source>
</evidence>
<dbReference type="Gene3D" id="1.20.1420.30">
    <property type="entry name" value="NCX, central ion-binding region"/>
    <property type="match status" value="1"/>
</dbReference>
<evidence type="ECO:0000313" key="8">
    <source>
        <dbReference type="Proteomes" id="UP000244932"/>
    </source>
</evidence>
<dbReference type="GO" id="GO:0006874">
    <property type="term" value="P:intracellular calcium ion homeostasis"/>
    <property type="evidence" value="ECO:0007669"/>
    <property type="project" value="TreeGrafter"/>
</dbReference>
<feature type="transmembrane region" description="Helical" evidence="5">
    <location>
        <begin position="270"/>
        <end position="290"/>
    </location>
</feature>
<organism evidence="7 8">
    <name type="scientific">Pontivivens insulae</name>
    <dbReference type="NCBI Taxonomy" id="1639689"/>
    <lineage>
        <taxon>Bacteria</taxon>
        <taxon>Pseudomonadati</taxon>
        <taxon>Pseudomonadota</taxon>
        <taxon>Alphaproteobacteria</taxon>
        <taxon>Rhodobacterales</taxon>
        <taxon>Paracoccaceae</taxon>
        <taxon>Pontivivens</taxon>
    </lineage>
</organism>
<feature type="transmembrane region" description="Helical" evidence="5">
    <location>
        <begin position="66"/>
        <end position="91"/>
    </location>
</feature>
<dbReference type="InterPro" id="IPR044880">
    <property type="entry name" value="NCX_ion-bd_dom_sf"/>
</dbReference>
<dbReference type="RefSeq" id="WP_108780580.1">
    <property type="nucleotide sequence ID" value="NZ_OMKW01000001.1"/>
</dbReference>
<proteinExistence type="predicted"/>
<name>A0A2R8A6D7_9RHOB</name>
<feature type="transmembrane region" description="Helical" evidence="5">
    <location>
        <begin position="103"/>
        <end position="122"/>
    </location>
</feature>
<dbReference type="AlphaFoldDB" id="A0A2R8A6D7"/>
<dbReference type="NCBIfam" id="TIGR00367">
    <property type="entry name" value="calcium/sodium antiporter"/>
    <property type="match status" value="1"/>
</dbReference>
<keyword evidence="4 5" id="KW-0472">Membrane</keyword>
<dbReference type="InterPro" id="IPR004837">
    <property type="entry name" value="NaCa_Exmemb"/>
</dbReference>
<evidence type="ECO:0000256" key="5">
    <source>
        <dbReference type="SAM" id="Phobius"/>
    </source>
</evidence>
<feature type="transmembrane region" description="Helical" evidence="5">
    <location>
        <begin position="128"/>
        <end position="145"/>
    </location>
</feature>
<feature type="transmembrane region" description="Helical" evidence="5">
    <location>
        <begin position="239"/>
        <end position="264"/>
    </location>
</feature>
<feature type="transmembrane region" description="Helical" evidence="5">
    <location>
        <begin position="174"/>
        <end position="193"/>
    </location>
</feature>
<feature type="transmembrane region" description="Helical" evidence="5">
    <location>
        <begin position="297"/>
        <end position="315"/>
    </location>
</feature>
<accession>A0A2R8A6D7</accession>
<reference evidence="7 8" key="1">
    <citation type="submission" date="2018-03" db="EMBL/GenBank/DDBJ databases">
        <authorList>
            <person name="Keele B.F."/>
        </authorList>
    </citation>
    <scope>NUCLEOTIDE SEQUENCE [LARGE SCALE GENOMIC DNA]</scope>
    <source>
        <strain evidence="7 8">CeCT 8812</strain>
    </source>
</reference>
<feature type="transmembrane region" description="Helical" evidence="5">
    <location>
        <begin position="36"/>
        <end position="60"/>
    </location>
</feature>
<keyword evidence="8" id="KW-1185">Reference proteome</keyword>
<dbReference type="GO" id="GO:0005886">
    <property type="term" value="C:plasma membrane"/>
    <property type="evidence" value="ECO:0007669"/>
    <property type="project" value="TreeGrafter"/>
</dbReference>
<dbReference type="GO" id="GO:0008273">
    <property type="term" value="F:calcium, potassium:sodium antiporter activity"/>
    <property type="evidence" value="ECO:0007669"/>
    <property type="project" value="TreeGrafter"/>
</dbReference>
<dbReference type="PANTHER" id="PTHR10846:SF8">
    <property type="entry name" value="INNER MEMBRANE PROTEIN YRBG"/>
    <property type="match status" value="1"/>
</dbReference>
<dbReference type="PANTHER" id="PTHR10846">
    <property type="entry name" value="SODIUM/POTASSIUM/CALCIUM EXCHANGER"/>
    <property type="match status" value="1"/>
</dbReference>
<evidence type="ECO:0000313" key="7">
    <source>
        <dbReference type="EMBL" id="SPF27803.1"/>
    </source>
</evidence>
<comment type="subcellular location">
    <subcellularLocation>
        <location evidence="1">Membrane</location>
        <topology evidence="1">Multi-pass membrane protein</topology>
    </subcellularLocation>
</comment>
<keyword evidence="3 5" id="KW-1133">Transmembrane helix</keyword>
<feature type="transmembrane region" description="Helical" evidence="5">
    <location>
        <begin position="6"/>
        <end position="29"/>
    </location>
</feature>
<evidence type="ECO:0000256" key="2">
    <source>
        <dbReference type="ARBA" id="ARBA00022692"/>
    </source>
</evidence>
<dbReference type="Pfam" id="PF01699">
    <property type="entry name" value="Na_Ca_ex"/>
    <property type="match status" value="2"/>
</dbReference>
<protein>
    <submittedName>
        <fullName evidence="7">Inner membrane protein YrbG</fullName>
    </submittedName>
</protein>
<evidence type="ECO:0000256" key="3">
    <source>
        <dbReference type="ARBA" id="ARBA00022989"/>
    </source>
</evidence>
<dbReference type="GO" id="GO:0005262">
    <property type="term" value="F:calcium channel activity"/>
    <property type="evidence" value="ECO:0007669"/>
    <property type="project" value="TreeGrafter"/>
</dbReference>
<evidence type="ECO:0000256" key="1">
    <source>
        <dbReference type="ARBA" id="ARBA00004141"/>
    </source>
</evidence>
<dbReference type="Proteomes" id="UP000244932">
    <property type="component" value="Unassembled WGS sequence"/>
</dbReference>
<keyword evidence="2 5" id="KW-0812">Transmembrane</keyword>
<dbReference type="OrthoDB" id="9794225at2"/>
<feature type="domain" description="Sodium/calcium exchanger membrane region" evidence="6">
    <location>
        <begin position="4"/>
        <end position="138"/>
    </location>
</feature>
<sequence>MDLLFAAGGLVLLVIAGDILVRGAVALSLKLGIPALIISLTIVAFGTSAPELLIAIQAALDGVPGIAFGNVVGSNIANVLLVIGLPAFIAIIKTTECDTRRSFLQMLAATIVFIALCAMGPLHYWHGVVMLALLGYILLDAYRAAKAARHGDMEPEDELAELEDADPDMSGIKIAIFIILGIAGLPLGADLLIDGARGIALAYGVSDAVIGLTLVAIGTSLPELATTIMATIRRQADVVLGNVIGSNLFNLLAIMGIASFFGPLPLPDGFLTFDLIVMLGTSLLLIPFVLHWTNVTRVWGVLFVGLYVAYVALLASTH</sequence>
<dbReference type="InterPro" id="IPR004481">
    <property type="entry name" value="K/Na/Ca-exchanger"/>
</dbReference>
<dbReference type="EMBL" id="OMKW01000001">
    <property type="protein sequence ID" value="SPF27803.1"/>
    <property type="molecule type" value="Genomic_DNA"/>
</dbReference>
<feature type="domain" description="Sodium/calcium exchanger membrane region" evidence="6">
    <location>
        <begin position="175"/>
        <end position="313"/>
    </location>
</feature>
<gene>
    <name evidence="7" type="primary">yrbG</name>
    <name evidence="7" type="ORF">POI8812_00098</name>
</gene>
<feature type="transmembrane region" description="Helical" evidence="5">
    <location>
        <begin position="199"/>
        <end position="218"/>
    </location>
</feature>